<comment type="caution">
    <text evidence="7">The sequence shown here is derived from an EMBL/GenBank/DDBJ whole genome shotgun (WGS) entry which is preliminary data.</text>
</comment>
<dbReference type="InterPro" id="IPR056836">
    <property type="entry name" value="ARM_TT21_4th"/>
</dbReference>
<feature type="repeat" description="TPR" evidence="3">
    <location>
        <begin position="196"/>
        <end position="229"/>
    </location>
</feature>
<dbReference type="FunFam" id="1.25.40.10:FF:000289">
    <property type="entry name" value="RNA polymerase-associated protein CTR9 homolog"/>
    <property type="match status" value="1"/>
</dbReference>
<dbReference type="PANTHER" id="PTHR14027">
    <property type="entry name" value="RNA POLYMERASE-ASSOCIATED PROTEIN CTR9"/>
    <property type="match status" value="1"/>
</dbReference>
<feature type="repeat" description="TPR" evidence="3">
    <location>
        <begin position="304"/>
        <end position="337"/>
    </location>
</feature>
<evidence type="ECO:0000256" key="1">
    <source>
        <dbReference type="ARBA" id="ARBA00022737"/>
    </source>
</evidence>
<feature type="coiled-coil region" evidence="4">
    <location>
        <begin position="827"/>
        <end position="868"/>
    </location>
</feature>
<dbReference type="GO" id="GO:0006355">
    <property type="term" value="P:regulation of DNA-templated transcription"/>
    <property type="evidence" value="ECO:0007669"/>
    <property type="project" value="InterPro"/>
</dbReference>
<dbReference type="EMBL" id="JAXCGZ010010225">
    <property type="protein sequence ID" value="KAK7075711.1"/>
    <property type="molecule type" value="Genomic_DNA"/>
</dbReference>
<feature type="compositionally biased region" description="Basic and acidic residues" evidence="5">
    <location>
        <begin position="938"/>
        <end position="948"/>
    </location>
</feature>
<feature type="compositionally biased region" description="Basic residues" evidence="5">
    <location>
        <begin position="926"/>
        <end position="937"/>
    </location>
</feature>
<dbReference type="SUPFAM" id="SSF48452">
    <property type="entry name" value="TPR-like"/>
    <property type="match status" value="3"/>
</dbReference>
<dbReference type="InterPro" id="IPR013105">
    <property type="entry name" value="TPR_2"/>
</dbReference>
<feature type="repeat" description="TPR" evidence="3">
    <location>
        <begin position="339"/>
        <end position="372"/>
    </location>
</feature>
<evidence type="ECO:0000256" key="5">
    <source>
        <dbReference type="SAM" id="MobiDB-lite"/>
    </source>
</evidence>
<dbReference type="FunFam" id="1.25.40.10:FF:000069">
    <property type="entry name" value="CTR9 homolog, Paf1/RNA polymerase II complex component"/>
    <property type="match status" value="1"/>
</dbReference>
<keyword evidence="4" id="KW-0175">Coiled coil</keyword>
<sequence>MSGCIEIPLRDSDEVIELDLSALPDADEVLGILKNEKVPLSYWVELAIEYYKQKNEDAFVRILEASRVDATLSGDSEKDQMRSYDTLAAYYVQKAYKEKDKTQKKELFQKATYLYTTADKIIMYDQNHLLGRAYFCLLEGDKMEQADAQFNFVLNQSPSNIPSLLGKACIAYNKKDYRGALAFYKKALRTNPNCPAAVRLGMGHCFMKLGNQEKARLAFERALELDSMCVGALVGLAVLELNEKKPDHIRRGVQMLSKAYNIDSTNPMVLNHLGNHFFFKHDYAKTHHLAVHAFHNTENESMRAESCYQMARSFHVQEDYSQAFQYYYQATQYAPSNFVLPHYGLGQMYIHRGDTENAAQCFEKVLKAQPGNYETMKILGSLYASSTSQSKRDLAKQHLKKVTEQISEDVEAWIELAQILEGSDLQASLAAYHKATKLLQDMVQMEIPPEILNNIAALHFRLASYEEAQKHFKEAWERCEAEKLIQEPQYYSSISVTIKYNSARLHEMFCQFDKAEKLYKEILQDHPNYVDCYLRLGCMARDRGQIYDASDWYKEALRMNNEHPDAWSLMGNLHLAKNEWGPGQKKFERILKNPSTTNDSYSLIALGNVWLTTLHQPNRDKERECKHQDRALAMYKNVLRSDPRNIWAANGIGAVLAHKGYINEARDIFAQVREATAEFSDVWMNIAHIYVEQKQYINAIQMYENCQKKFFKYPNVEVLSYLARAYFKAMKLKEAKYTLLKARHVAPHDTVILYNLALVLQRLASQVLRDEKSNLKTVLAAVHELTLAQKYFQHLGTNGDRLKYDLGAAIAEASQCRDLLSQAQYHVARARRQDDEEKALRRKQEEERLALKQKVIEERQKLEEARRMRLEEKMKAREIYKEKMKNAVIIADVPEPNKKGRGRKREYDILSDGSGAGSGGEEGGAHKQKKGRGRKKKEPGERKSRRDGSDDEDGGRGTKRRKGKGANRKKSEEGLSAKQKGRIVSKATISDSSDDSDDARLKIASESDSDGESGGTKKKRRVMSDSGSDRSRSRSRSRSGSRSRSRSGSRSRSRSGSGSRSRSRSHSGSRSSKSRSSSRSRSGSRSKSPSRSRSKSRSKSGSRSRSGSRSPVGSGSPRSRSGSRSPARSRSGSRSPARSRSGSRSPARSKSGSRSPARSRSGSQSPPRSRSGSRSPARSNSGSDGGNDSE</sequence>
<dbReference type="GO" id="GO:0016593">
    <property type="term" value="C:Cdc73/Paf1 complex"/>
    <property type="evidence" value="ECO:0007669"/>
    <property type="project" value="TreeGrafter"/>
</dbReference>
<dbReference type="InterPro" id="IPR011990">
    <property type="entry name" value="TPR-like_helical_dom_sf"/>
</dbReference>
<dbReference type="GO" id="GO:0006368">
    <property type="term" value="P:transcription elongation by RNA polymerase II"/>
    <property type="evidence" value="ECO:0007669"/>
    <property type="project" value="TreeGrafter"/>
</dbReference>
<keyword evidence="1" id="KW-0677">Repeat</keyword>
<keyword evidence="8" id="KW-1185">Reference proteome</keyword>
<dbReference type="AlphaFoldDB" id="A0AAN9A0H1"/>
<dbReference type="Proteomes" id="UP001381693">
    <property type="component" value="Unassembled WGS sequence"/>
</dbReference>
<dbReference type="SMART" id="SM00028">
    <property type="entry name" value="TPR"/>
    <property type="match status" value="11"/>
</dbReference>
<gene>
    <name evidence="7" type="primary">CTR9</name>
    <name evidence="7" type="ORF">SK128_026069</name>
</gene>
<name>A0AAN9A0H1_HALRR</name>
<protein>
    <submittedName>
        <fullName evidence="7">Protein required for normal CLN1 and CLN2 G1 cyclin expression</fullName>
    </submittedName>
</protein>
<dbReference type="InterPro" id="IPR031101">
    <property type="entry name" value="Ctr9"/>
</dbReference>
<accession>A0AAN9A0H1</accession>
<dbReference type="Pfam" id="PF13181">
    <property type="entry name" value="TPR_8"/>
    <property type="match status" value="1"/>
</dbReference>
<dbReference type="PANTHER" id="PTHR14027:SF2">
    <property type="entry name" value="RNA POLYMERASE-ASSOCIATED PROTEIN CTR9 HOMOLOG"/>
    <property type="match status" value="1"/>
</dbReference>
<dbReference type="Pfam" id="PF07719">
    <property type="entry name" value="TPR_2"/>
    <property type="match status" value="1"/>
</dbReference>
<dbReference type="PROSITE" id="PS50005">
    <property type="entry name" value="TPR"/>
    <property type="match status" value="3"/>
</dbReference>
<dbReference type="Pfam" id="PF25068">
    <property type="entry name" value="ARM_TT21_4th"/>
    <property type="match status" value="1"/>
</dbReference>
<proteinExistence type="predicted"/>
<evidence type="ECO:0000256" key="3">
    <source>
        <dbReference type="PROSITE-ProRule" id="PRU00339"/>
    </source>
</evidence>
<evidence type="ECO:0000256" key="2">
    <source>
        <dbReference type="ARBA" id="ARBA00022803"/>
    </source>
</evidence>
<evidence type="ECO:0000313" key="7">
    <source>
        <dbReference type="EMBL" id="KAK7075711.1"/>
    </source>
</evidence>
<dbReference type="Gene3D" id="1.25.40.10">
    <property type="entry name" value="Tetratricopeptide repeat domain"/>
    <property type="match status" value="3"/>
</dbReference>
<dbReference type="FunFam" id="1.25.40.10:FF:000322">
    <property type="entry name" value="RNA polymerase-associated protein CTR9 homolog"/>
    <property type="match status" value="1"/>
</dbReference>
<evidence type="ECO:0000313" key="8">
    <source>
        <dbReference type="Proteomes" id="UP001381693"/>
    </source>
</evidence>
<evidence type="ECO:0000259" key="6">
    <source>
        <dbReference type="Pfam" id="PF25068"/>
    </source>
</evidence>
<feature type="compositionally biased region" description="Basic residues" evidence="5">
    <location>
        <begin position="1033"/>
        <end position="1053"/>
    </location>
</feature>
<keyword evidence="2 3" id="KW-0802">TPR repeat</keyword>
<feature type="compositionally biased region" description="Basic residues" evidence="5">
    <location>
        <begin position="1061"/>
        <end position="1102"/>
    </location>
</feature>
<evidence type="ECO:0000256" key="4">
    <source>
        <dbReference type="SAM" id="Coils"/>
    </source>
</evidence>
<feature type="compositionally biased region" description="Low complexity" evidence="5">
    <location>
        <begin position="1103"/>
        <end position="1190"/>
    </location>
</feature>
<feature type="domain" description="Tetratricopeptide repeat protein 21A/21B fourth ARM" evidence="6">
    <location>
        <begin position="174"/>
        <end position="330"/>
    </location>
</feature>
<reference evidence="7 8" key="1">
    <citation type="submission" date="2023-11" db="EMBL/GenBank/DDBJ databases">
        <title>Halocaridina rubra genome assembly.</title>
        <authorList>
            <person name="Smith C."/>
        </authorList>
    </citation>
    <scope>NUCLEOTIDE SEQUENCE [LARGE SCALE GENOMIC DNA]</scope>
    <source>
        <strain evidence="7">EP-1</strain>
        <tissue evidence="7">Whole</tissue>
    </source>
</reference>
<organism evidence="7 8">
    <name type="scientific">Halocaridina rubra</name>
    <name type="common">Hawaiian red shrimp</name>
    <dbReference type="NCBI Taxonomy" id="373956"/>
    <lineage>
        <taxon>Eukaryota</taxon>
        <taxon>Metazoa</taxon>
        <taxon>Ecdysozoa</taxon>
        <taxon>Arthropoda</taxon>
        <taxon>Crustacea</taxon>
        <taxon>Multicrustacea</taxon>
        <taxon>Malacostraca</taxon>
        <taxon>Eumalacostraca</taxon>
        <taxon>Eucarida</taxon>
        <taxon>Decapoda</taxon>
        <taxon>Pleocyemata</taxon>
        <taxon>Caridea</taxon>
        <taxon>Atyoidea</taxon>
        <taxon>Atyidae</taxon>
        <taxon>Halocaridina</taxon>
    </lineage>
</organism>
<dbReference type="Pfam" id="PF13374">
    <property type="entry name" value="TPR_10"/>
    <property type="match status" value="1"/>
</dbReference>
<feature type="compositionally biased region" description="Basic residues" evidence="5">
    <location>
        <begin position="957"/>
        <end position="968"/>
    </location>
</feature>
<dbReference type="GO" id="GO:0000993">
    <property type="term" value="F:RNA polymerase II complex binding"/>
    <property type="evidence" value="ECO:0007669"/>
    <property type="project" value="TreeGrafter"/>
</dbReference>
<feature type="region of interest" description="Disordered" evidence="5">
    <location>
        <begin position="895"/>
        <end position="1190"/>
    </location>
</feature>
<dbReference type="InterPro" id="IPR019734">
    <property type="entry name" value="TPR_rpt"/>
</dbReference>
<dbReference type="SUPFAM" id="SSF81901">
    <property type="entry name" value="HCP-like"/>
    <property type="match status" value="1"/>
</dbReference>